<evidence type="ECO:0000256" key="3">
    <source>
        <dbReference type="ARBA" id="ARBA00023125"/>
    </source>
</evidence>
<keyword evidence="3" id="KW-0238">DNA-binding</keyword>
<keyword evidence="2" id="KW-0805">Transcription regulation</keyword>
<name>A0A168MMS9_ABSGL</name>
<feature type="region of interest" description="Disordered" evidence="7">
    <location>
        <begin position="415"/>
        <end position="449"/>
    </location>
</feature>
<evidence type="ECO:0000259" key="8">
    <source>
        <dbReference type="PROSITE" id="PS50217"/>
    </source>
</evidence>
<sequence length="616" mass="68203">MILDSPTIAIKQDPEFHQQEQDDLILSYLNSDYVTNEMPTTDDPPSPPYSTSSNSTDAAPSSMDVDIDFTMDPAPSLYAQDPFLFHLQTALNEQGLSFSWPAAPFPTNPLTGGDTKEQPCLTALSPLFTPSNTDHHSYLSQPSIYQPQYLQQPADLDYSQQKQPDSIVSSPESSLDGEQSKKKHGGRKKREISIAPAPSKPFTRILPATSQQASPPLPSQPQPAAGTLEQQAAVQHHHVVKQETSVASSLDQPLSSSPPHKTSPDKSPAEAAYAKRQERLIKNRAAALLSRKRKREHLTTLEEERQQLANDNQALHSKVSSLEARVVSLEQENLELKRKLASSFPAHKQQQQQQQQHTSLAIPKHAKTTGMVFMVNHSEEEIILFSFALFSLPASHSSDQLTVGGVPTKHNVPHLIASSPSSVPEVRLDTIGGTEPLPDSNSDSSSSPLNTNMTTDLMLLDHVRPIDLQAWIKTKLGRSDDHETGLAQWYENGTPPSSQQLYLYADGFSRVTPLTGSDSGSTNDRTLSILCPLNQTSCDGDRPSYLQIDVQIIGSRVLLGELKQSEQYRQQQARYEGDDTMLNAIYTKLDPSRTDRRRRYWKKKTIDGAPRISRVV</sequence>
<keyword evidence="5" id="KW-0539">Nucleus</keyword>
<evidence type="ECO:0000256" key="1">
    <source>
        <dbReference type="ARBA" id="ARBA00004167"/>
    </source>
</evidence>
<keyword evidence="6" id="KW-0175">Coiled coil</keyword>
<evidence type="ECO:0000256" key="2">
    <source>
        <dbReference type="ARBA" id="ARBA00023015"/>
    </source>
</evidence>
<evidence type="ECO:0000256" key="5">
    <source>
        <dbReference type="ARBA" id="ARBA00023242"/>
    </source>
</evidence>
<dbReference type="GO" id="GO:0016020">
    <property type="term" value="C:membrane"/>
    <property type="evidence" value="ECO:0007669"/>
    <property type="project" value="UniProtKB-SubCell"/>
</dbReference>
<feature type="region of interest" description="Disordered" evidence="7">
    <location>
        <begin position="1"/>
        <end position="62"/>
    </location>
</feature>
<dbReference type="OMA" id="NNTHETG"/>
<dbReference type="Proteomes" id="UP000078561">
    <property type="component" value="Unassembled WGS sequence"/>
</dbReference>
<dbReference type="InterPro" id="IPR004827">
    <property type="entry name" value="bZIP"/>
</dbReference>
<dbReference type="InParanoid" id="A0A168MMS9"/>
<dbReference type="AlphaFoldDB" id="A0A168MMS9"/>
<dbReference type="SMART" id="SM00338">
    <property type="entry name" value="BRLZ"/>
    <property type="match status" value="1"/>
</dbReference>
<evidence type="ECO:0000313" key="9">
    <source>
        <dbReference type="EMBL" id="SAL98839.1"/>
    </source>
</evidence>
<dbReference type="GO" id="GO:0005634">
    <property type="term" value="C:nucleus"/>
    <property type="evidence" value="ECO:0007669"/>
    <property type="project" value="TreeGrafter"/>
</dbReference>
<evidence type="ECO:0000256" key="4">
    <source>
        <dbReference type="ARBA" id="ARBA00023163"/>
    </source>
</evidence>
<protein>
    <recommendedName>
        <fullName evidence="8">BZIP domain-containing protein</fullName>
    </recommendedName>
</protein>
<dbReference type="PROSITE" id="PS50217">
    <property type="entry name" value="BZIP"/>
    <property type="match status" value="1"/>
</dbReference>
<reference evidence="9" key="1">
    <citation type="submission" date="2016-04" db="EMBL/GenBank/DDBJ databases">
        <authorList>
            <person name="Evans L.H."/>
            <person name="Alamgir A."/>
            <person name="Owens N."/>
            <person name="Weber N.D."/>
            <person name="Virtaneva K."/>
            <person name="Barbian K."/>
            <person name="Babar A."/>
            <person name="Rosenke K."/>
        </authorList>
    </citation>
    <scope>NUCLEOTIDE SEQUENCE [LARGE SCALE GENOMIC DNA]</scope>
    <source>
        <strain evidence="9">CBS 101.48</strain>
    </source>
</reference>
<comment type="subcellular location">
    <subcellularLocation>
        <location evidence="1">Membrane</location>
        <topology evidence="1">Single-pass membrane protein</topology>
    </subcellularLocation>
</comment>
<feature type="compositionally biased region" description="Basic residues" evidence="7">
    <location>
        <begin position="181"/>
        <end position="190"/>
    </location>
</feature>
<keyword evidence="10" id="KW-1185">Reference proteome</keyword>
<dbReference type="InterPro" id="IPR051882">
    <property type="entry name" value="ATF_bZIP_TF"/>
</dbReference>
<feature type="compositionally biased region" description="Basic and acidic residues" evidence="7">
    <location>
        <begin position="262"/>
        <end position="273"/>
    </location>
</feature>
<dbReference type="EMBL" id="LT552359">
    <property type="protein sequence ID" value="SAL98839.1"/>
    <property type="molecule type" value="Genomic_DNA"/>
</dbReference>
<keyword evidence="4" id="KW-0804">Transcription</keyword>
<dbReference type="OrthoDB" id="674948at2759"/>
<organism evidence="9">
    <name type="scientific">Absidia glauca</name>
    <name type="common">Pin mould</name>
    <dbReference type="NCBI Taxonomy" id="4829"/>
    <lineage>
        <taxon>Eukaryota</taxon>
        <taxon>Fungi</taxon>
        <taxon>Fungi incertae sedis</taxon>
        <taxon>Mucoromycota</taxon>
        <taxon>Mucoromycotina</taxon>
        <taxon>Mucoromycetes</taxon>
        <taxon>Mucorales</taxon>
        <taxon>Cunninghamellaceae</taxon>
        <taxon>Absidia</taxon>
    </lineage>
</organism>
<evidence type="ECO:0000256" key="6">
    <source>
        <dbReference type="SAM" id="Coils"/>
    </source>
</evidence>
<feature type="region of interest" description="Disordered" evidence="7">
    <location>
        <begin position="158"/>
        <end position="273"/>
    </location>
</feature>
<dbReference type="PANTHER" id="PTHR46164:SF3">
    <property type="entry name" value="ATF6, ISOFORM C"/>
    <property type="match status" value="1"/>
</dbReference>
<dbReference type="Gene3D" id="1.20.5.170">
    <property type="match status" value="1"/>
</dbReference>
<feature type="coiled-coil region" evidence="6">
    <location>
        <begin position="291"/>
        <end position="339"/>
    </location>
</feature>
<dbReference type="SUPFAM" id="SSF57959">
    <property type="entry name" value="Leucine zipper domain"/>
    <property type="match status" value="1"/>
</dbReference>
<dbReference type="PANTHER" id="PTHR46164">
    <property type="entry name" value="ATF6, ISOFORM C"/>
    <property type="match status" value="1"/>
</dbReference>
<feature type="domain" description="BZIP" evidence="8">
    <location>
        <begin position="273"/>
        <end position="336"/>
    </location>
</feature>
<evidence type="ECO:0000313" key="10">
    <source>
        <dbReference type="Proteomes" id="UP000078561"/>
    </source>
</evidence>
<dbReference type="GO" id="GO:0030968">
    <property type="term" value="P:endoplasmic reticulum unfolded protein response"/>
    <property type="evidence" value="ECO:0007669"/>
    <property type="project" value="TreeGrafter"/>
</dbReference>
<gene>
    <name evidence="9" type="primary">ABSGL_04404.1 scaffold 5409</name>
</gene>
<dbReference type="Pfam" id="PF00170">
    <property type="entry name" value="bZIP_1"/>
    <property type="match status" value="1"/>
</dbReference>
<feature type="compositionally biased region" description="Polar residues" evidence="7">
    <location>
        <begin position="28"/>
        <end position="38"/>
    </location>
</feature>
<accession>A0A168MMS9</accession>
<feature type="compositionally biased region" description="Low complexity" evidence="7">
    <location>
        <begin position="437"/>
        <end position="449"/>
    </location>
</feature>
<dbReference type="GO" id="GO:0000981">
    <property type="term" value="F:DNA-binding transcription factor activity, RNA polymerase II-specific"/>
    <property type="evidence" value="ECO:0007669"/>
    <property type="project" value="TreeGrafter"/>
</dbReference>
<dbReference type="GO" id="GO:0000978">
    <property type="term" value="F:RNA polymerase II cis-regulatory region sequence-specific DNA binding"/>
    <property type="evidence" value="ECO:0007669"/>
    <property type="project" value="TreeGrafter"/>
</dbReference>
<proteinExistence type="predicted"/>
<evidence type="ECO:0000256" key="7">
    <source>
        <dbReference type="SAM" id="MobiDB-lite"/>
    </source>
</evidence>
<feature type="compositionally biased region" description="Polar residues" evidence="7">
    <location>
        <begin position="158"/>
        <end position="177"/>
    </location>
</feature>
<dbReference type="InterPro" id="IPR046347">
    <property type="entry name" value="bZIP_sf"/>
</dbReference>
<dbReference type="STRING" id="4829.A0A168MMS9"/>
<feature type="compositionally biased region" description="Low complexity" evidence="7">
    <location>
        <begin position="245"/>
        <end position="259"/>
    </location>
</feature>